<protein>
    <submittedName>
        <fullName evidence="3">Cysteine hydrolase</fullName>
    </submittedName>
</protein>
<proteinExistence type="predicted"/>
<comment type="caution">
    <text evidence="3">The sequence shown here is derived from an EMBL/GenBank/DDBJ whole genome shotgun (WGS) entry which is preliminary data.</text>
</comment>
<dbReference type="InterPro" id="IPR000868">
    <property type="entry name" value="Isochorismatase-like_dom"/>
</dbReference>
<dbReference type="Proteomes" id="UP000574067">
    <property type="component" value="Unassembled WGS sequence"/>
</dbReference>
<dbReference type="PANTHER" id="PTHR43540">
    <property type="entry name" value="PEROXYUREIDOACRYLATE/UREIDOACRYLATE AMIDOHYDROLASE-RELATED"/>
    <property type="match status" value="1"/>
</dbReference>
<keyword evidence="4" id="KW-1185">Reference proteome</keyword>
<dbReference type="InterPro" id="IPR050272">
    <property type="entry name" value="Isochorismatase-like_hydrls"/>
</dbReference>
<dbReference type="RefSeq" id="WP_169163757.1">
    <property type="nucleotide sequence ID" value="NZ_JABBFW010000043.1"/>
</dbReference>
<feature type="domain" description="Isochorismatase-like" evidence="2">
    <location>
        <begin position="8"/>
        <end position="180"/>
    </location>
</feature>
<name>A0A848FIY2_9BURK</name>
<dbReference type="InterPro" id="IPR036380">
    <property type="entry name" value="Isochorismatase-like_sf"/>
</dbReference>
<keyword evidence="1 3" id="KW-0378">Hydrolase</keyword>
<dbReference type="Pfam" id="PF00857">
    <property type="entry name" value="Isochorismatase"/>
    <property type="match status" value="1"/>
</dbReference>
<dbReference type="SUPFAM" id="SSF52499">
    <property type="entry name" value="Isochorismatase-like hydrolases"/>
    <property type="match status" value="1"/>
</dbReference>
<accession>A0A848FIY2</accession>
<dbReference type="Gene3D" id="3.40.50.850">
    <property type="entry name" value="Isochorismatase-like"/>
    <property type="match status" value="1"/>
</dbReference>
<organism evidence="3 4">
    <name type="scientific">Azohydromonas caseinilytica</name>
    <dbReference type="NCBI Taxonomy" id="2728836"/>
    <lineage>
        <taxon>Bacteria</taxon>
        <taxon>Pseudomonadati</taxon>
        <taxon>Pseudomonadota</taxon>
        <taxon>Betaproteobacteria</taxon>
        <taxon>Burkholderiales</taxon>
        <taxon>Sphaerotilaceae</taxon>
        <taxon>Azohydromonas</taxon>
    </lineage>
</organism>
<evidence type="ECO:0000313" key="4">
    <source>
        <dbReference type="Proteomes" id="UP000574067"/>
    </source>
</evidence>
<gene>
    <name evidence="3" type="ORF">HHL10_28185</name>
</gene>
<reference evidence="3 4" key="1">
    <citation type="submission" date="2020-04" db="EMBL/GenBank/DDBJ databases">
        <title>Azohydromonas sp. isolated from soil.</title>
        <authorList>
            <person name="Dahal R.H."/>
        </authorList>
    </citation>
    <scope>NUCLEOTIDE SEQUENCE [LARGE SCALE GENOMIC DNA]</scope>
    <source>
        <strain evidence="3 4">G-1-1-14</strain>
    </source>
</reference>
<dbReference type="PANTHER" id="PTHR43540:SF6">
    <property type="entry name" value="ISOCHORISMATASE-LIKE DOMAIN-CONTAINING PROTEIN"/>
    <property type="match status" value="1"/>
</dbReference>
<sequence>MTTLPRRALIVIDVQNEYVSGNLPIGYPDIDCSLAKVGHAMDAARAAGIPVVVVQHGTPPGTPIFARGSHGWELHPVVASRPRDHLVQKEKASAFEGTDLEAWLRERGIGTVTVAGYMTHNCVDTTVKHALLLGLAAEVLADATGSPSYANRAGAASARQIHESFMVVMQSGFANVMATQEWVAALQGAPLPERGSIFASSQAARATARLQPA</sequence>
<evidence type="ECO:0000259" key="2">
    <source>
        <dbReference type="Pfam" id="PF00857"/>
    </source>
</evidence>
<dbReference type="GO" id="GO:0016787">
    <property type="term" value="F:hydrolase activity"/>
    <property type="evidence" value="ECO:0007669"/>
    <property type="project" value="UniProtKB-KW"/>
</dbReference>
<dbReference type="EMBL" id="JABBFW010000043">
    <property type="protein sequence ID" value="NML18855.1"/>
    <property type="molecule type" value="Genomic_DNA"/>
</dbReference>
<evidence type="ECO:0000256" key="1">
    <source>
        <dbReference type="ARBA" id="ARBA00022801"/>
    </source>
</evidence>
<dbReference type="CDD" id="cd01014">
    <property type="entry name" value="nicotinamidase_related"/>
    <property type="match status" value="1"/>
</dbReference>
<evidence type="ECO:0000313" key="3">
    <source>
        <dbReference type="EMBL" id="NML18855.1"/>
    </source>
</evidence>
<dbReference type="AlphaFoldDB" id="A0A848FIY2"/>